<feature type="transmembrane region" description="Helical" evidence="1">
    <location>
        <begin position="78"/>
        <end position="102"/>
    </location>
</feature>
<dbReference type="InterPro" id="IPR036259">
    <property type="entry name" value="MFS_trans_sf"/>
</dbReference>
<dbReference type="WBParaSite" id="jg25505.2">
    <property type="protein sequence ID" value="jg25505.2"/>
    <property type="gene ID" value="jg25505"/>
</dbReference>
<protein>
    <submittedName>
        <fullName evidence="3">Uncharacterized protein</fullName>
    </submittedName>
</protein>
<dbReference type="AlphaFoldDB" id="A0A915E2H9"/>
<feature type="transmembrane region" description="Helical" evidence="1">
    <location>
        <begin position="226"/>
        <end position="248"/>
    </location>
</feature>
<keyword evidence="1" id="KW-0472">Membrane</keyword>
<reference evidence="3" key="1">
    <citation type="submission" date="2022-11" db="UniProtKB">
        <authorList>
            <consortium name="WormBaseParasite"/>
        </authorList>
    </citation>
    <scope>IDENTIFICATION</scope>
</reference>
<keyword evidence="1" id="KW-0812">Transmembrane</keyword>
<feature type="transmembrane region" description="Helical" evidence="1">
    <location>
        <begin position="114"/>
        <end position="132"/>
    </location>
</feature>
<keyword evidence="2" id="KW-1185">Reference proteome</keyword>
<feature type="transmembrane region" description="Helical" evidence="1">
    <location>
        <begin position="144"/>
        <end position="166"/>
    </location>
</feature>
<feature type="transmembrane region" description="Helical" evidence="1">
    <location>
        <begin position="172"/>
        <end position="190"/>
    </location>
</feature>
<dbReference type="Proteomes" id="UP000887574">
    <property type="component" value="Unplaced"/>
</dbReference>
<accession>A0A915E2H9</accession>
<feature type="transmembrane region" description="Helical" evidence="1">
    <location>
        <begin position="32"/>
        <end position="52"/>
    </location>
</feature>
<proteinExistence type="predicted"/>
<evidence type="ECO:0000313" key="2">
    <source>
        <dbReference type="Proteomes" id="UP000887574"/>
    </source>
</evidence>
<sequence>MDRPYTSDLHKLVCWVIHLWHIWHIESHGDQIALPNSIALPCFCSFSVYVLWQKMSYSANNLAQFDAEDIDDSLKKNFVCIIFLTSLMGFGASALMSTFPYYLFAYCSFENQNVFQYFFVFSASVVCGRLLFCSITSSKNISNNFVLLFSLITCGASICCFSYEAVRILSSAFYGLSLSLIVPSLTMYMAHLRGMSIDALICSYDFGALVFPLFLTQILNHYGRELFSTINFLSLLFLVFLLICLLNVQSRLEKPADKQQAHIWHFFRGEFTAKRTKSIRKFISSVGGSIRGSLRERGSRYRRMCRPSRLAQPSATTQRLHPGAAAVRNYRSSQTTPITRSNNSIAIEQDERRDCVSPS</sequence>
<feature type="transmembrane region" description="Helical" evidence="1">
    <location>
        <begin position="202"/>
        <end position="220"/>
    </location>
</feature>
<dbReference type="SUPFAM" id="SSF103473">
    <property type="entry name" value="MFS general substrate transporter"/>
    <property type="match status" value="1"/>
</dbReference>
<keyword evidence="1" id="KW-1133">Transmembrane helix</keyword>
<evidence type="ECO:0000313" key="3">
    <source>
        <dbReference type="WBParaSite" id="jg25505.2"/>
    </source>
</evidence>
<name>A0A915E2H9_9BILA</name>
<evidence type="ECO:0000256" key="1">
    <source>
        <dbReference type="SAM" id="Phobius"/>
    </source>
</evidence>
<organism evidence="2 3">
    <name type="scientific">Ditylenchus dipsaci</name>
    <dbReference type="NCBI Taxonomy" id="166011"/>
    <lineage>
        <taxon>Eukaryota</taxon>
        <taxon>Metazoa</taxon>
        <taxon>Ecdysozoa</taxon>
        <taxon>Nematoda</taxon>
        <taxon>Chromadorea</taxon>
        <taxon>Rhabditida</taxon>
        <taxon>Tylenchina</taxon>
        <taxon>Tylenchomorpha</taxon>
        <taxon>Sphaerularioidea</taxon>
        <taxon>Anguinidae</taxon>
        <taxon>Anguininae</taxon>
        <taxon>Ditylenchus</taxon>
    </lineage>
</organism>
<dbReference type="Gene3D" id="1.20.1250.20">
    <property type="entry name" value="MFS general substrate transporter like domains"/>
    <property type="match status" value="1"/>
</dbReference>